<keyword evidence="1" id="KW-0812">Transmembrane</keyword>
<accession>A0A0F3N2E6</accession>
<evidence type="ECO:0000256" key="1">
    <source>
        <dbReference type="SAM" id="Phobius"/>
    </source>
</evidence>
<name>A0A0F3N2E6_RICAM</name>
<keyword evidence="3" id="KW-1185">Reference proteome</keyword>
<protein>
    <recommendedName>
        <fullName evidence="4">CAAX protease self-immunity family protein</fullName>
    </recommendedName>
</protein>
<proteinExistence type="predicted"/>
<keyword evidence="1" id="KW-0472">Membrane</keyword>
<keyword evidence="1" id="KW-1133">Transmembrane helix</keyword>
<dbReference type="AlphaFoldDB" id="A0A0F3N2E6"/>
<sequence>MAEEVFFRRFYKKNITKSCTKTADFSCYYSIFNIWDRAHFQGALIYIALSTICGFFYGYAYIKQVKYYAL</sequence>
<comment type="caution">
    <text evidence="2">The sequence shown here is derived from an EMBL/GenBank/DDBJ whole genome shotgun (WGS) entry which is preliminary data.</text>
</comment>
<dbReference type="PATRIC" id="fig|1359164.3.peg.885"/>
<evidence type="ECO:0000313" key="3">
    <source>
        <dbReference type="Proteomes" id="UP000033556"/>
    </source>
</evidence>
<dbReference type="Proteomes" id="UP000033556">
    <property type="component" value="Unassembled WGS sequence"/>
</dbReference>
<reference evidence="2 3" key="1">
    <citation type="submission" date="2015-01" db="EMBL/GenBank/DDBJ databases">
        <title>Genome Sequencing of Rickettsiales.</title>
        <authorList>
            <person name="Daugherty S.C."/>
            <person name="Su Q."/>
            <person name="Abolude K."/>
            <person name="Beier-Sexton M."/>
            <person name="Carlyon J.A."/>
            <person name="Carter R."/>
            <person name="Day N.P."/>
            <person name="Dumler S.J."/>
            <person name="Dyachenko V."/>
            <person name="Godinez A."/>
            <person name="Kurtti T.J."/>
            <person name="Lichay M."/>
            <person name="Mullins K.E."/>
            <person name="Ott S."/>
            <person name="Pappas-Brown V."/>
            <person name="Paris D.H."/>
            <person name="Patel P."/>
            <person name="Richards A.L."/>
            <person name="Sadzewicz L."/>
            <person name="Sears K."/>
            <person name="Seidman D."/>
            <person name="Sengamalay N."/>
            <person name="Stenos J."/>
            <person name="Tallon L.J."/>
            <person name="Vincent G."/>
            <person name="Fraser C.M."/>
            <person name="Munderloh U."/>
            <person name="Dunning-Hotopp J.C."/>
        </authorList>
    </citation>
    <scope>NUCLEOTIDE SEQUENCE [LARGE SCALE GENOMIC DNA]</scope>
    <source>
        <strain evidence="2 3">Ac/Pa</strain>
    </source>
</reference>
<organism evidence="2 3">
    <name type="scientific">Rickettsia amblyommatis str. Ac/Pa</name>
    <dbReference type="NCBI Taxonomy" id="1359164"/>
    <lineage>
        <taxon>Bacteria</taxon>
        <taxon>Pseudomonadati</taxon>
        <taxon>Pseudomonadota</taxon>
        <taxon>Alphaproteobacteria</taxon>
        <taxon>Rickettsiales</taxon>
        <taxon>Rickettsiaceae</taxon>
        <taxon>Rickettsieae</taxon>
        <taxon>Rickettsia</taxon>
        <taxon>spotted fever group</taxon>
    </lineage>
</organism>
<evidence type="ECO:0008006" key="4">
    <source>
        <dbReference type="Google" id="ProtNLM"/>
    </source>
</evidence>
<dbReference type="EMBL" id="LANR01000001">
    <property type="protein sequence ID" value="KJV61882.1"/>
    <property type="molecule type" value="Genomic_DNA"/>
</dbReference>
<feature type="transmembrane region" description="Helical" evidence="1">
    <location>
        <begin position="43"/>
        <end position="62"/>
    </location>
</feature>
<gene>
    <name evidence="2" type="ORF">APHACPA_0898</name>
</gene>
<evidence type="ECO:0000313" key="2">
    <source>
        <dbReference type="EMBL" id="KJV61882.1"/>
    </source>
</evidence>